<dbReference type="InterPro" id="IPR036640">
    <property type="entry name" value="ABC1_TM_sf"/>
</dbReference>
<evidence type="ECO:0000256" key="6">
    <source>
        <dbReference type="ARBA" id="ARBA00022840"/>
    </source>
</evidence>
<keyword evidence="8 9" id="KW-0472">Membrane</keyword>
<evidence type="ECO:0000256" key="5">
    <source>
        <dbReference type="ARBA" id="ARBA00022741"/>
    </source>
</evidence>
<keyword evidence="5" id="KW-0547">Nucleotide-binding</keyword>
<keyword evidence="4 9" id="KW-0812">Transmembrane</keyword>
<feature type="transmembrane region" description="Helical" evidence="9">
    <location>
        <begin position="163"/>
        <end position="183"/>
    </location>
</feature>
<feature type="transmembrane region" description="Helical" evidence="9">
    <location>
        <begin position="72"/>
        <end position="97"/>
    </location>
</feature>
<feature type="transmembrane region" description="Helical" evidence="9">
    <location>
        <begin position="138"/>
        <end position="157"/>
    </location>
</feature>
<keyword evidence="6" id="KW-0067">ATP-binding</keyword>
<evidence type="ECO:0000256" key="7">
    <source>
        <dbReference type="ARBA" id="ARBA00022989"/>
    </source>
</evidence>
<dbReference type="SUPFAM" id="SSF90123">
    <property type="entry name" value="ABC transporter transmembrane region"/>
    <property type="match status" value="1"/>
</dbReference>
<dbReference type="FunFam" id="1.20.1560.10:FF:000066">
    <property type="entry name" value="ABC multidrug transporter (Eurofung)"/>
    <property type="match status" value="1"/>
</dbReference>
<evidence type="ECO:0000313" key="11">
    <source>
        <dbReference type="EMBL" id="TKW51275.1"/>
    </source>
</evidence>
<dbReference type="InterPro" id="IPR050173">
    <property type="entry name" value="ABC_transporter_C-like"/>
</dbReference>
<dbReference type="STRING" id="1306861.A0A4U6X7G9"/>
<comment type="caution">
    <text evidence="11">The sequence shown here is derived from an EMBL/GenBank/DDBJ whole genome shotgun (WGS) entry which is preliminary data.</text>
</comment>
<evidence type="ECO:0000256" key="2">
    <source>
        <dbReference type="ARBA" id="ARBA00022448"/>
    </source>
</evidence>
<dbReference type="EMBL" id="PJEX01000322">
    <property type="protein sequence ID" value="TKW51275.1"/>
    <property type="molecule type" value="Genomic_DNA"/>
</dbReference>
<evidence type="ECO:0000259" key="10">
    <source>
        <dbReference type="PROSITE" id="PS50929"/>
    </source>
</evidence>
<keyword evidence="3" id="KW-1003">Cell membrane</keyword>
<name>A0A4U6X7G9_9PEZI</name>
<evidence type="ECO:0000256" key="3">
    <source>
        <dbReference type="ARBA" id="ARBA00022475"/>
    </source>
</evidence>
<proteinExistence type="predicted"/>
<dbReference type="PANTHER" id="PTHR24223:SF399">
    <property type="entry name" value="ABC TRANSPORTER ATNG"/>
    <property type="match status" value="1"/>
</dbReference>
<evidence type="ECO:0000256" key="1">
    <source>
        <dbReference type="ARBA" id="ARBA00004651"/>
    </source>
</evidence>
<keyword evidence="2" id="KW-0813">Transport</keyword>
<evidence type="ECO:0000313" key="12">
    <source>
        <dbReference type="Proteomes" id="UP000310108"/>
    </source>
</evidence>
<keyword evidence="12" id="KW-1185">Reference proteome</keyword>
<gene>
    <name evidence="11" type="primary">YCF1</name>
    <name evidence="11" type="ORF">CTA1_11681</name>
</gene>
<dbReference type="AlphaFoldDB" id="A0A4U6X7G9"/>
<organism evidence="11 12">
    <name type="scientific">Colletotrichum tanaceti</name>
    <dbReference type="NCBI Taxonomy" id="1306861"/>
    <lineage>
        <taxon>Eukaryota</taxon>
        <taxon>Fungi</taxon>
        <taxon>Dikarya</taxon>
        <taxon>Ascomycota</taxon>
        <taxon>Pezizomycotina</taxon>
        <taxon>Sordariomycetes</taxon>
        <taxon>Hypocreomycetidae</taxon>
        <taxon>Glomerellales</taxon>
        <taxon>Glomerellaceae</taxon>
        <taxon>Colletotrichum</taxon>
        <taxon>Colletotrichum destructivum species complex</taxon>
    </lineage>
</organism>
<feature type="domain" description="ABC transmembrane type-1" evidence="10">
    <location>
        <begin position="50"/>
        <end position="304"/>
    </location>
</feature>
<evidence type="ECO:0000256" key="8">
    <source>
        <dbReference type="ARBA" id="ARBA00023136"/>
    </source>
</evidence>
<dbReference type="InterPro" id="IPR044726">
    <property type="entry name" value="ABCC_6TM_D2"/>
</dbReference>
<evidence type="ECO:0000256" key="4">
    <source>
        <dbReference type="ARBA" id="ARBA00022692"/>
    </source>
</evidence>
<dbReference type="PANTHER" id="PTHR24223">
    <property type="entry name" value="ATP-BINDING CASSETTE SUB-FAMILY C"/>
    <property type="match status" value="1"/>
</dbReference>
<dbReference type="Gene3D" id="1.20.1560.10">
    <property type="entry name" value="ABC transporter type 1, transmembrane domain"/>
    <property type="match status" value="1"/>
</dbReference>
<dbReference type="PROSITE" id="PS50929">
    <property type="entry name" value="ABC_TM1F"/>
    <property type="match status" value="1"/>
</dbReference>
<protein>
    <submittedName>
        <fullName evidence="11">Metal resistance protein YCF1</fullName>
    </submittedName>
</protein>
<keyword evidence="7 9" id="KW-1133">Transmembrane helix</keyword>
<comment type="subcellular location">
    <subcellularLocation>
        <location evidence="1">Cell membrane</location>
        <topology evidence="1">Multi-pass membrane protein</topology>
    </subcellularLocation>
</comment>
<feature type="transmembrane region" description="Helical" evidence="9">
    <location>
        <begin position="247"/>
        <end position="268"/>
    </location>
</feature>
<reference evidence="11 12" key="1">
    <citation type="journal article" date="2019" name="PLoS ONE">
        <title>Comparative genome analysis indicates high evolutionary potential of pathogenicity genes in Colletotrichum tanaceti.</title>
        <authorList>
            <person name="Lelwala R.V."/>
            <person name="Korhonen P.K."/>
            <person name="Young N.D."/>
            <person name="Scott J.B."/>
            <person name="Ades P.A."/>
            <person name="Gasser R.B."/>
            <person name="Taylor P.W.J."/>
        </authorList>
    </citation>
    <scope>NUCLEOTIDE SEQUENCE [LARGE SCALE GENOMIC DNA]</scope>
    <source>
        <strain evidence="11">BRIP57314</strain>
    </source>
</reference>
<dbReference type="Proteomes" id="UP000310108">
    <property type="component" value="Unassembled WGS sequence"/>
</dbReference>
<dbReference type="Pfam" id="PF00664">
    <property type="entry name" value="ABC_membrane"/>
    <property type="match status" value="1"/>
</dbReference>
<sequence length="366" mass="41587">MQRQPDGSACRPSLVPWLCLPFVILSQVQFVPVLYYGNCFRGKYGITTEIWLKWWTESNETRPNQDFGKWPGVYAALGVGSVLSVLFSMWQLFIVIINKSGVYFHGVLLDATSQLVHSGITVNGFNQDLQLIDMELPAAALGLAIGVAFGVARFVMISVSSRYMAIILPLLIPVFYSIQNFYLRTSRQMRLLDIEYKVPLYSQLIETLEGLTTIRAFKWEDDFERTNMHRLDNSQRPSYLLTCLQRWLTFSVDMVIAVIAVVLIVLVTTLREQIGPGFVGIALTNVLSFSGTVKAIITSWVMLEVSLGAVARVRNFALTTRREGDFDNCLTEPEEEWPSQGRSNFVVQRRRIRESGKRFVFRQEGD</sequence>
<dbReference type="CDD" id="cd18580">
    <property type="entry name" value="ABC_6TM_ABCC_D2"/>
    <property type="match status" value="1"/>
</dbReference>
<feature type="transmembrane region" description="Helical" evidence="9">
    <location>
        <begin position="14"/>
        <end position="36"/>
    </location>
</feature>
<dbReference type="GO" id="GO:0140359">
    <property type="term" value="F:ABC-type transporter activity"/>
    <property type="evidence" value="ECO:0007669"/>
    <property type="project" value="InterPro"/>
</dbReference>
<dbReference type="GO" id="GO:0005886">
    <property type="term" value="C:plasma membrane"/>
    <property type="evidence" value="ECO:0007669"/>
    <property type="project" value="UniProtKB-SubCell"/>
</dbReference>
<dbReference type="InterPro" id="IPR011527">
    <property type="entry name" value="ABC1_TM_dom"/>
</dbReference>
<accession>A0A4U6X7G9</accession>
<dbReference type="GO" id="GO:0005524">
    <property type="term" value="F:ATP binding"/>
    <property type="evidence" value="ECO:0007669"/>
    <property type="project" value="UniProtKB-KW"/>
</dbReference>
<evidence type="ECO:0000256" key="9">
    <source>
        <dbReference type="SAM" id="Phobius"/>
    </source>
</evidence>